<comment type="similarity">
    <text evidence="1">Belongs to the LysR transcriptional regulatory family.</text>
</comment>
<keyword evidence="9" id="KW-1185">Reference proteome</keyword>
<dbReference type="Proteomes" id="UP000626180">
    <property type="component" value="Unassembled WGS sequence"/>
</dbReference>
<evidence type="ECO:0000256" key="2">
    <source>
        <dbReference type="ARBA" id="ARBA00023015"/>
    </source>
</evidence>
<dbReference type="PANTHER" id="PTHR30126">
    <property type="entry name" value="HTH-TYPE TRANSCRIPTIONAL REGULATOR"/>
    <property type="match status" value="1"/>
</dbReference>
<dbReference type="PANTHER" id="PTHR30126:SF40">
    <property type="entry name" value="HTH-TYPE TRANSCRIPTIONAL REGULATOR GLTR"/>
    <property type="match status" value="1"/>
</dbReference>
<reference evidence="6 9" key="2">
    <citation type="submission" date="2020-10" db="EMBL/GenBank/DDBJ databases">
        <title>Genome sequences of Pseudomonas isolates.</title>
        <authorList>
            <person name="Wessels L."/>
            <person name="Reich F."/>
            <person name="Hammerl J."/>
        </authorList>
    </citation>
    <scope>NUCLEOTIDE SEQUENCE [LARGE SCALE GENOMIC DNA]</scope>
    <source>
        <strain evidence="6 9">20-MO00624-0</strain>
    </source>
</reference>
<dbReference type="EMBL" id="JADMCD010000002">
    <property type="protein sequence ID" value="MBF8640177.1"/>
    <property type="molecule type" value="Genomic_DNA"/>
</dbReference>
<dbReference type="SUPFAM" id="SSF53850">
    <property type="entry name" value="Periplasmic binding protein-like II"/>
    <property type="match status" value="1"/>
</dbReference>
<dbReference type="EMBL" id="UAUF01000009">
    <property type="protein sequence ID" value="SPZ03936.1"/>
    <property type="molecule type" value="Genomic_DNA"/>
</dbReference>
<evidence type="ECO:0000256" key="4">
    <source>
        <dbReference type="ARBA" id="ARBA00023163"/>
    </source>
</evidence>
<sequence>MELAELRIFQAVAETGSIARAAELLNRVPSNLSTRLRQLEDKLGVDLFERERQRLHLSPAGTVLLGYSQRLFALADEARAAVQDGAPAGAFVLGSMYSTAAIHLPAMIAAYHQQYPSVELQLQTGPSGELIDGLLQGRLDAALVDGPARHDGLEGVPLFEEPMVLVTGADHPPVHSAADVAGRPVFTFRTGCSYRLRLEAWFAATGGAMGPIMEIESYHSMLACVIAGGVAMMPKAMLDSLPGRDRVACHPLEARFATATTWLMWRKGRQGANLKAWIALQSDVSNVAVKSFGA</sequence>
<reference evidence="7 8" key="1">
    <citation type="submission" date="2018-06" db="EMBL/GenBank/DDBJ databases">
        <authorList>
            <consortium name="Pathogen Informatics"/>
            <person name="Doyle S."/>
        </authorList>
    </citation>
    <scope>NUCLEOTIDE SEQUENCE [LARGE SCALE GENOMIC DNA]</scope>
    <source>
        <strain evidence="7 8">NCTC11842</strain>
    </source>
</reference>
<dbReference type="Gene3D" id="1.10.10.10">
    <property type="entry name" value="Winged helix-like DNA-binding domain superfamily/Winged helix DNA-binding domain"/>
    <property type="match status" value="1"/>
</dbReference>
<dbReference type="RefSeq" id="WP_010795221.1">
    <property type="nucleotide sequence ID" value="NZ_CP053063.1"/>
</dbReference>
<evidence type="ECO:0000313" key="6">
    <source>
        <dbReference type="EMBL" id="MBF8640177.1"/>
    </source>
</evidence>
<evidence type="ECO:0000313" key="7">
    <source>
        <dbReference type="EMBL" id="SPZ03936.1"/>
    </source>
</evidence>
<dbReference type="GO" id="GO:0000976">
    <property type="term" value="F:transcription cis-regulatory region binding"/>
    <property type="evidence" value="ECO:0007669"/>
    <property type="project" value="TreeGrafter"/>
</dbReference>
<dbReference type="InterPro" id="IPR005119">
    <property type="entry name" value="LysR_subst-bd"/>
</dbReference>
<keyword evidence="2" id="KW-0805">Transcription regulation</keyword>
<dbReference type="Pfam" id="PF00126">
    <property type="entry name" value="HTH_1"/>
    <property type="match status" value="1"/>
</dbReference>
<dbReference type="GO" id="GO:0003700">
    <property type="term" value="F:DNA-binding transcription factor activity"/>
    <property type="evidence" value="ECO:0007669"/>
    <property type="project" value="InterPro"/>
</dbReference>
<dbReference type="PROSITE" id="PS50931">
    <property type="entry name" value="HTH_LYSR"/>
    <property type="match status" value="1"/>
</dbReference>
<proteinExistence type="inferred from homology"/>
<evidence type="ECO:0000313" key="8">
    <source>
        <dbReference type="Proteomes" id="UP000250443"/>
    </source>
</evidence>
<dbReference type="AlphaFoldDB" id="A0A2X2CDZ8"/>
<dbReference type="Gene3D" id="3.40.190.290">
    <property type="match status" value="1"/>
</dbReference>
<dbReference type="InterPro" id="IPR036390">
    <property type="entry name" value="WH_DNA-bd_sf"/>
</dbReference>
<feature type="domain" description="HTH lysR-type" evidence="5">
    <location>
        <begin position="1"/>
        <end position="58"/>
    </location>
</feature>
<dbReference type="NCBIfam" id="NF047711">
    <property type="entry name" value="PutUtilRegPtrR"/>
    <property type="match status" value="1"/>
</dbReference>
<organism evidence="7 8">
    <name type="scientific">Pseudomonas luteola</name>
    <dbReference type="NCBI Taxonomy" id="47886"/>
    <lineage>
        <taxon>Bacteria</taxon>
        <taxon>Pseudomonadati</taxon>
        <taxon>Pseudomonadota</taxon>
        <taxon>Gammaproteobacteria</taxon>
        <taxon>Pseudomonadales</taxon>
        <taxon>Pseudomonadaceae</taxon>
        <taxon>Pseudomonas</taxon>
    </lineage>
</organism>
<keyword evidence="4" id="KW-0804">Transcription</keyword>
<dbReference type="GeneID" id="300266446"/>
<evidence type="ECO:0000259" key="5">
    <source>
        <dbReference type="PROSITE" id="PS50931"/>
    </source>
</evidence>
<evidence type="ECO:0000256" key="1">
    <source>
        <dbReference type="ARBA" id="ARBA00009437"/>
    </source>
</evidence>
<name>A0A2X2CDZ8_PSELU</name>
<gene>
    <name evidence="7" type="primary">yneJ1</name>
    <name evidence="6" type="ORF">IRZ65_05750</name>
    <name evidence="7" type="ORF">NCTC11842_01277</name>
</gene>
<dbReference type="InterPro" id="IPR036388">
    <property type="entry name" value="WH-like_DNA-bd_sf"/>
</dbReference>
<dbReference type="Pfam" id="PF03466">
    <property type="entry name" value="LysR_substrate"/>
    <property type="match status" value="1"/>
</dbReference>
<dbReference type="FunFam" id="1.10.10.10:FF:000001">
    <property type="entry name" value="LysR family transcriptional regulator"/>
    <property type="match status" value="1"/>
</dbReference>
<keyword evidence="3" id="KW-0238">DNA-binding</keyword>
<evidence type="ECO:0000256" key="3">
    <source>
        <dbReference type="ARBA" id="ARBA00023125"/>
    </source>
</evidence>
<accession>A0A2X2CDZ8</accession>
<dbReference type="CDD" id="cd08442">
    <property type="entry name" value="PBP2_YofA_SoxR_like"/>
    <property type="match status" value="1"/>
</dbReference>
<dbReference type="Proteomes" id="UP000250443">
    <property type="component" value="Unassembled WGS sequence"/>
</dbReference>
<dbReference type="InterPro" id="IPR000847">
    <property type="entry name" value="LysR_HTH_N"/>
</dbReference>
<dbReference type="SUPFAM" id="SSF46785">
    <property type="entry name" value="Winged helix' DNA-binding domain"/>
    <property type="match status" value="1"/>
</dbReference>
<protein>
    <submittedName>
        <fullName evidence="7">HTH-type transcriptional regulator YneJ</fullName>
    </submittedName>
    <submittedName>
        <fullName evidence="6">LysR family transcriptional regulator</fullName>
    </submittedName>
</protein>
<evidence type="ECO:0000313" key="9">
    <source>
        <dbReference type="Proteomes" id="UP000626180"/>
    </source>
</evidence>